<gene>
    <name evidence="1" type="ORF">GCM10022381_14810</name>
</gene>
<protein>
    <submittedName>
        <fullName evidence="1">MepB family protein</fullName>
    </submittedName>
</protein>
<keyword evidence="2" id="KW-1185">Reference proteome</keyword>
<organism evidence="1 2">
    <name type="scientific">Leifsonia kafniensis</name>
    <dbReference type="NCBI Taxonomy" id="475957"/>
    <lineage>
        <taxon>Bacteria</taxon>
        <taxon>Bacillati</taxon>
        <taxon>Actinomycetota</taxon>
        <taxon>Actinomycetes</taxon>
        <taxon>Micrococcales</taxon>
        <taxon>Microbacteriaceae</taxon>
        <taxon>Leifsonia</taxon>
    </lineage>
</organism>
<dbReference type="InterPro" id="IPR038231">
    <property type="entry name" value="MepB-like_sf"/>
</dbReference>
<sequence>MKALVYDPCGFVCTAASVGGDNAQYGSVNFRLDGRDIVSRVAKLTPTKNGLFVAVWKREADGATHPLDAADRWDLLTISVREGDRFGQFVFSREVLREHGVVSAQGDGGKRGFRVYPPWVDVASHQAAASQCWQVESFLEIDDGTAVDVARARALYHVGSAS</sequence>
<dbReference type="Gene3D" id="3.40.1350.140">
    <property type="entry name" value="MepB-like"/>
    <property type="match status" value="1"/>
</dbReference>
<dbReference type="Proteomes" id="UP001501803">
    <property type="component" value="Unassembled WGS sequence"/>
</dbReference>
<dbReference type="InterPro" id="IPR011235">
    <property type="entry name" value="MepB-like"/>
</dbReference>
<dbReference type="PIRSF" id="PIRSF032285">
    <property type="entry name" value="UCP032285"/>
    <property type="match status" value="1"/>
</dbReference>
<evidence type="ECO:0000313" key="1">
    <source>
        <dbReference type="EMBL" id="GAA3872815.1"/>
    </source>
</evidence>
<dbReference type="Pfam" id="PF08877">
    <property type="entry name" value="MepB-like"/>
    <property type="match status" value="1"/>
</dbReference>
<dbReference type="EMBL" id="BAABCN010000002">
    <property type="protein sequence ID" value="GAA3872815.1"/>
    <property type="molecule type" value="Genomic_DNA"/>
</dbReference>
<accession>A0ABP7KCD1</accession>
<name>A0ABP7KCD1_9MICO</name>
<evidence type="ECO:0000313" key="2">
    <source>
        <dbReference type="Proteomes" id="UP001501803"/>
    </source>
</evidence>
<proteinExistence type="predicted"/>
<comment type="caution">
    <text evidence="1">The sequence shown here is derived from an EMBL/GenBank/DDBJ whole genome shotgun (WGS) entry which is preliminary data.</text>
</comment>
<reference evidence="2" key="1">
    <citation type="journal article" date="2019" name="Int. J. Syst. Evol. Microbiol.">
        <title>The Global Catalogue of Microorganisms (GCM) 10K type strain sequencing project: providing services to taxonomists for standard genome sequencing and annotation.</title>
        <authorList>
            <consortium name="The Broad Institute Genomics Platform"/>
            <consortium name="The Broad Institute Genome Sequencing Center for Infectious Disease"/>
            <person name="Wu L."/>
            <person name="Ma J."/>
        </authorList>
    </citation>
    <scope>NUCLEOTIDE SEQUENCE [LARGE SCALE GENOMIC DNA]</scope>
    <source>
        <strain evidence="2">JCM 17021</strain>
    </source>
</reference>